<comment type="caution">
    <text evidence="2">The sequence shown here is derived from an EMBL/GenBank/DDBJ whole genome shotgun (WGS) entry which is preliminary data.</text>
</comment>
<name>A0A820EBC5_9BILA</name>
<accession>A0A820EBC5</accession>
<sequence>MGSESIKPPAHYYPRSPLRPILKRQASYPNSSAPIQTGYPENITNQPLEPTQNAIPQVYTSQTQVEEYRPENSSPTHKYHSHHHHNNSIHVHHHPPPQLPIPSDRATQTNPSVFFRADDSLQISNAAVNDGRSTPVILRENWESSLQKQCDTNPPPATLAQKSTPSTTVQQYPSTGANKNH</sequence>
<feature type="compositionally biased region" description="Polar residues" evidence="1">
    <location>
        <begin position="160"/>
        <end position="181"/>
    </location>
</feature>
<dbReference type="AlphaFoldDB" id="A0A820EBC5"/>
<proteinExistence type="predicted"/>
<evidence type="ECO:0000313" key="2">
    <source>
        <dbReference type="EMBL" id="CAF4244220.1"/>
    </source>
</evidence>
<evidence type="ECO:0000256" key="1">
    <source>
        <dbReference type="SAM" id="MobiDB-lite"/>
    </source>
</evidence>
<keyword evidence="3" id="KW-1185">Reference proteome</keyword>
<organism evidence="2 3">
    <name type="scientific">Rotaria socialis</name>
    <dbReference type="NCBI Taxonomy" id="392032"/>
    <lineage>
        <taxon>Eukaryota</taxon>
        <taxon>Metazoa</taxon>
        <taxon>Spiralia</taxon>
        <taxon>Gnathifera</taxon>
        <taxon>Rotifera</taxon>
        <taxon>Eurotatoria</taxon>
        <taxon>Bdelloidea</taxon>
        <taxon>Philodinida</taxon>
        <taxon>Philodinidae</taxon>
        <taxon>Rotaria</taxon>
    </lineage>
</organism>
<evidence type="ECO:0000313" key="3">
    <source>
        <dbReference type="Proteomes" id="UP000663873"/>
    </source>
</evidence>
<feature type="compositionally biased region" description="Basic residues" evidence="1">
    <location>
        <begin position="77"/>
        <end position="95"/>
    </location>
</feature>
<reference evidence="2" key="1">
    <citation type="submission" date="2021-02" db="EMBL/GenBank/DDBJ databases">
        <authorList>
            <person name="Nowell W R."/>
        </authorList>
    </citation>
    <scope>NUCLEOTIDE SEQUENCE</scope>
</reference>
<feature type="region of interest" description="Disordered" evidence="1">
    <location>
        <begin position="147"/>
        <end position="181"/>
    </location>
</feature>
<feature type="compositionally biased region" description="Polar residues" evidence="1">
    <location>
        <begin position="42"/>
        <end position="65"/>
    </location>
</feature>
<feature type="region of interest" description="Disordered" evidence="1">
    <location>
        <begin position="1"/>
        <end position="109"/>
    </location>
</feature>
<dbReference type="Proteomes" id="UP000663873">
    <property type="component" value="Unassembled WGS sequence"/>
</dbReference>
<gene>
    <name evidence="2" type="ORF">UJA718_LOCUS9130</name>
</gene>
<dbReference type="EMBL" id="CAJOBP010001002">
    <property type="protein sequence ID" value="CAF4244220.1"/>
    <property type="molecule type" value="Genomic_DNA"/>
</dbReference>
<protein>
    <submittedName>
        <fullName evidence="2">Uncharacterized protein</fullName>
    </submittedName>
</protein>